<proteinExistence type="predicted"/>
<dbReference type="Gramene" id="LPERR01G17920.1">
    <property type="protein sequence ID" value="LPERR01G17920.1"/>
    <property type="gene ID" value="LPERR01G17920"/>
</dbReference>
<dbReference type="PANTHER" id="PTHR47974:SF19">
    <property type="entry name" value="RECEPTOR-LIKE SERINE_THREONINE-PROTEIN KINASE"/>
    <property type="match status" value="1"/>
</dbReference>
<evidence type="ECO:0000256" key="3">
    <source>
        <dbReference type="ARBA" id="ARBA00022729"/>
    </source>
</evidence>
<evidence type="ECO:0000313" key="6">
    <source>
        <dbReference type="EnsemblPlants" id="LPERR01G17920.1"/>
    </source>
</evidence>
<dbReference type="AlphaFoldDB" id="A0A0D9V2D5"/>
<name>A0A0D9V2D5_9ORYZ</name>
<sequence length="64" mass="6983">MDEVARVCKVACWCVQDAESARPSMGTVVQALEGHVDVNVPPMSRLFKVGLSTISSQFFARRNG</sequence>
<reference evidence="6" key="3">
    <citation type="submission" date="2015-04" db="UniProtKB">
        <authorList>
            <consortium name="EnsemblPlants"/>
        </authorList>
    </citation>
    <scope>IDENTIFICATION</scope>
</reference>
<protein>
    <recommendedName>
        <fullName evidence="8">Serine-threonine/tyrosine-protein kinase catalytic domain-containing protein</fullName>
    </recommendedName>
</protein>
<dbReference type="EnsemblPlants" id="LPERR01G17920.1">
    <property type="protein sequence ID" value="LPERR01G17920.1"/>
    <property type="gene ID" value="LPERR01G17920"/>
</dbReference>
<evidence type="ECO:0000313" key="7">
    <source>
        <dbReference type="Proteomes" id="UP000032180"/>
    </source>
</evidence>
<evidence type="ECO:0000256" key="5">
    <source>
        <dbReference type="ARBA" id="ARBA00023136"/>
    </source>
</evidence>
<organism evidence="6 7">
    <name type="scientific">Leersia perrieri</name>
    <dbReference type="NCBI Taxonomy" id="77586"/>
    <lineage>
        <taxon>Eukaryota</taxon>
        <taxon>Viridiplantae</taxon>
        <taxon>Streptophyta</taxon>
        <taxon>Embryophyta</taxon>
        <taxon>Tracheophyta</taxon>
        <taxon>Spermatophyta</taxon>
        <taxon>Magnoliopsida</taxon>
        <taxon>Liliopsida</taxon>
        <taxon>Poales</taxon>
        <taxon>Poaceae</taxon>
        <taxon>BOP clade</taxon>
        <taxon>Oryzoideae</taxon>
        <taxon>Oryzeae</taxon>
        <taxon>Oryzinae</taxon>
        <taxon>Leersia</taxon>
    </lineage>
</organism>
<keyword evidence="5" id="KW-0472">Membrane</keyword>
<reference evidence="6 7" key="1">
    <citation type="submission" date="2012-08" db="EMBL/GenBank/DDBJ databases">
        <title>Oryza genome evolution.</title>
        <authorList>
            <person name="Wing R.A."/>
        </authorList>
    </citation>
    <scope>NUCLEOTIDE SEQUENCE</scope>
</reference>
<dbReference type="HOGENOM" id="CLU_2870815_0_0_1"/>
<dbReference type="GO" id="GO:0016020">
    <property type="term" value="C:membrane"/>
    <property type="evidence" value="ECO:0007669"/>
    <property type="project" value="UniProtKB-SubCell"/>
</dbReference>
<comment type="subcellular location">
    <subcellularLocation>
        <location evidence="1">Membrane</location>
        <topology evidence="1">Single-pass membrane protein</topology>
    </subcellularLocation>
</comment>
<evidence type="ECO:0008006" key="8">
    <source>
        <dbReference type="Google" id="ProtNLM"/>
    </source>
</evidence>
<evidence type="ECO:0000256" key="1">
    <source>
        <dbReference type="ARBA" id="ARBA00004167"/>
    </source>
</evidence>
<accession>A0A0D9V2D5</accession>
<dbReference type="PANTHER" id="PTHR47974">
    <property type="entry name" value="OS07G0415500 PROTEIN"/>
    <property type="match status" value="1"/>
</dbReference>
<keyword evidence="3" id="KW-0732">Signal</keyword>
<reference evidence="7" key="2">
    <citation type="submission" date="2013-12" db="EMBL/GenBank/DDBJ databases">
        <authorList>
            <person name="Yu Y."/>
            <person name="Lee S."/>
            <person name="de Baynast K."/>
            <person name="Wissotski M."/>
            <person name="Liu L."/>
            <person name="Talag J."/>
            <person name="Goicoechea J."/>
            <person name="Angelova A."/>
            <person name="Jetty R."/>
            <person name="Kudrna D."/>
            <person name="Golser W."/>
            <person name="Rivera L."/>
            <person name="Zhang J."/>
            <person name="Wing R."/>
        </authorList>
    </citation>
    <scope>NUCLEOTIDE SEQUENCE</scope>
</reference>
<keyword evidence="2" id="KW-0812">Transmembrane</keyword>
<evidence type="ECO:0000256" key="4">
    <source>
        <dbReference type="ARBA" id="ARBA00022989"/>
    </source>
</evidence>
<dbReference type="Proteomes" id="UP000032180">
    <property type="component" value="Chromosome 1"/>
</dbReference>
<evidence type="ECO:0000256" key="2">
    <source>
        <dbReference type="ARBA" id="ARBA00022692"/>
    </source>
</evidence>
<keyword evidence="4" id="KW-1133">Transmembrane helix</keyword>
<dbReference type="STRING" id="77586.A0A0D9V2D5"/>
<keyword evidence="7" id="KW-1185">Reference proteome</keyword>